<evidence type="ECO:0000313" key="2">
    <source>
        <dbReference type="Proteomes" id="UP001054945"/>
    </source>
</evidence>
<accession>A0AAV4MJQ8</accession>
<proteinExistence type="predicted"/>
<dbReference type="EMBL" id="BPLR01002347">
    <property type="protein sequence ID" value="GIX72742.1"/>
    <property type="molecule type" value="Genomic_DNA"/>
</dbReference>
<evidence type="ECO:0008006" key="3">
    <source>
        <dbReference type="Google" id="ProtNLM"/>
    </source>
</evidence>
<organism evidence="1 2">
    <name type="scientific">Caerostris extrusa</name>
    <name type="common">Bark spider</name>
    <name type="synonym">Caerostris bankana</name>
    <dbReference type="NCBI Taxonomy" id="172846"/>
    <lineage>
        <taxon>Eukaryota</taxon>
        <taxon>Metazoa</taxon>
        <taxon>Ecdysozoa</taxon>
        <taxon>Arthropoda</taxon>
        <taxon>Chelicerata</taxon>
        <taxon>Arachnida</taxon>
        <taxon>Araneae</taxon>
        <taxon>Araneomorphae</taxon>
        <taxon>Entelegynae</taxon>
        <taxon>Araneoidea</taxon>
        <taxon>Araneidae</taxon>
        <taxon>Caerostris</taxon>
    </lineage>
</organism>
<comment type="caution">
    <text evidence="1">The sequence shown here is derived from an EMBL/GenBank/DDBJ whole genome shotgun (WGS) entry which is preliminary data.</text>
</comment>
<protein>
    <recommendedName>
        <fullName evidence="3">Ycf15</fullName>
    </recommendedName>
</protein>
<dbReference type="AlphaFoldDB" id="A0AAV4MJQ8"/>
<dbReference type="Proteomes" id="UP001054945">
    <property type="component" value="Unassembled WGS sequence"/>
</dbReference>
<evidence type="ECO:0000313" key="1">
    <source>
        <dbReference type="EMBL" id="GIX72742.1"/>
    </source>
</evidence>
<gene>
    <name evidence="1" type="ORF">CEXT_376801</name>
</gene>
<name>A0AAV4MJQ8_CAEEX</name>
<keyword evidence="2" id="KW-1185">Reference proteome</keyword>
<sequence length="82" mass="9860">MPCPFIFNHKISSRRPFPIPDHTSKENLLFAREGPTTIFLCEVVLLRRQCIRDTRKNSKPPPRRMWVRNQIIDSRLHQTSFW</sequence>
<reference evidence="1 2" key="1">
    <citation type="submission" date="2021-06" db="EMBL/GenBank/DDBJ databases">
        <title>Caerostris extrusa draft genome.</title>
        <authorList>
            <person name="Kono N."/>
            <person name="Arakawa K."/>
        </authorList>
    </citation>
    <scope>NUCLEOTIDE SEQUENCE [LARGE SCALE GENOMIC DNA]</scope>
</reference>